<proteinExistence type="inferred from homology"/>
<sequence length="269" mass="29630">MVMVENGLSEALNARIIGSGSEVIVLAHGYGGDQSVWEKILPCLSERYRVLVFDWGFSGTVKDPSLFRAENYSSYDAFADDLIALLEEMELESTVFVGHSMSGMIGCIASVKRPELFKRLVLVGSSPRYISCDGYEGGFTSSEIEDIISNIESNFYNWASGFASLAADASNHSSVEKFTKSLQRMKPEVAVSVAKTVFYTDQRDILDKVTTPCTIVQTRTDIVVPNSVVLYMQEKIKGKTTVETVETDGHFPHLTAHQELLEVLMGVLG</sequence>
<accession>A0AAV8SE09</accession>
<dbReference type="AlphaFoldDB" id="A0AAV8SE09"/>
<dbReference type="Proteomes" id="UP001159364">
    <property type="component" value="Linkage Group LG11"/>
</dbReference>
<dbReference type="GO" id="GO:0016787">
    <property type="term" value="F:hydrolase activity"/>
    <property type="evidence" value="ECO:0007669"/>
    <property type="project" value="UniProtKB-KW"/>
</dbReference>
<protein>
    <recommendedName>
        <fullName evidence="3">AB hydrolase-1 domain-containing protein</fullName>
    </recommendedName>
</protein>
<dbReference type="Gene3D" id="3.40.50.1820">
    <property type="entry name" value="alpha/beta hydrolase"/>
    <property type="match status" value="1"/>
</dbReference>
<gene>
    <name evidence="4" type="ORF">K2173_015586</name>
</gene>
<keyword evidence="5" id="KW-1185">Reference proteome</keyword>
<dbReference type="SUPFAM" id="SSF53474">
    <property type="entry name" value="alpha/beta-Hydrolases"/>
    <property type="match status" value="1"/>
</dbReference>
<comment type="similarity">
    <text evidence="1">Belongs to the AB hydrolase superfamily.</text>
</comment>
<evidence type="ECO:0000256" key="2">
    <source>
        <dbReference type="ARBA" id="ARBA00022801"/>
    </source>
</evidence>
<evidence type="ECO:0000259" key="3">
    <source>
        <dbReference type="Pfam" id="PF00561"/>
    </source>
</evidence>
<dbReference type="InterPro" id="IPR000073">
    <property type="entry name" value="AB_hydrolase_1"/>
</dbReference>
<reference evidence="4 5" key="1">
    <citation type="submission" date="2021-09" db="EMBL/GenBank/DDBJ databases">
        <title>Genomic insights and catalytic innovation underlie evolution of tropane alkaloids biosynthesis.</title>
        <authorList>
            <person name="Wang Y.-J."/>
            <person name="Tian T."/>
            <person name="Huang J.-P."/>
            <person name="Huang S.-X."/>
        </authorList>
    </citation>
    <scope>NUCLEOTIDE SEQUENCE [LARGE SCALE GENOMIC DNA]</scope>
    <source>
        <strain evidence="4">KIB-2018</strain>
        <tissue evidence="4">Leaf</tissue>
    </source>
</reference>
<dbReference type="PANTHER" id="PTHR43039">
    <property type="entry name" value="ESTERASE-RELATED"/>
    <property type="match status" value="1"/>
</dbReference>
<organism evidence="4 5">
    <name type="scientific">Erythroxylum novogranatense</name>
    <dbReference type="NCBI Taxonomy" id="1862640"/>
    <lineage>
        <taxon>Eukaryota</taxon>
        <taxon>Viridiplantae</taxon>
        <taxon>Streptophyta</taxon>
        <taxon>Embryophyta</taxon>
        <taxon>Tracheophyta</taxon>
        <taxon>Spermatophyta</taxon>
        <taxon>Magnoliopsida</taxon>
        <taxon>eudicotyledons</taxon>
        <taxon>Gunneridae</taxon>
        <taxon>Pentapetalae</taxon>
        <taxon>rosids</taxon>
        <taxon>fabids</taxon>
        <taxon>Malpighiales</taxon>
        <taxon>Erythroxylaceae</taxon>
        <taxon>Erythroxylum</taxon>
    </lineage>
</organism>
<dbReference type="EMBL" id="JAIWQS010000011">
    <property type="protein sequence ID" value="KAJ8750447.1"/>
    <property type="molecule type" value="Genomic_DNA"/>
</dbReference>
<dbReference type="FunFam" id="3.40.50.1820:FF:000042">
    <property type="entry name" value="probable strigolactone esterase DAD2"/>
    <property type="match status" value="1"/>
</dbReference>
<evidence type="ECO:0000313" key="5">
    <source>
        <dbReference type="Proteomes" id="UP001159364"/>
    </source>
</evidence>
<comment type="caution">
    <text evidence="4">The sequence shown here is derived from an EMBL/GenBank/DDBJ whole genome shotgun (WGS) entry which is preliminary data.</text>
</comment>
<evidence type="ECO:0000313" key="4">
    <source>
        <dbReference type="EMBL" id="KAJ8750447.1"/>
    </source>
</evidence>
<dbReference type="InterPro" id="IPR029058">
    <property type="entry name" value="AB_hydrolase_fold"/>
</dbReference>
<evidence type="ECO:0000256" key="1">
    <source>
        <dbReference type="ARBA" id="ARBA00008645"/>
    </source>
</evidence>
<dbReference type="Pfam" id="PF00561">
    <property type="entry name" value="Abhydrolase_1"/>
    <property type="match status" value="1"/>
</dbReference>
<keyword evidence="2" id="KW-0378">Hydrolase</keyword>
<name>A0AAV8SE09_9ROSI</name>
<feature type="domain" description="AB hydrolase-1" evidence="3">
    <location>
        <begin position="23"/>
        <end position="255"/>
    </location>
</feature>